<dbReference type="Gene3D" id="3.30.560.10">
    <property type="entry name" value="Glucose Oxidase, domain 3"/>
    <property type="match status" value="1"/>
</dbReference>
<dbReference type="AlphaFoldDB" id="A0AAV8VTE4"/>
<dbReference type="Pfam" id="PF00732">
    <property type="entry name" value="GMC_oxred_N"/>
    <property type="match status" value="1"/>
</dbReference>
<comment type="caution">
    <text evidence="6">The sequence shown here is derived from an EMBL/GenBank/DDBJ whole genome shotgun (WGS) entry which is preliminary data.</text>
</comment>
<organism evidence="6 7">
    <name type="scientific">Exocentrus adspersus</name>
    <dbReference type="NCBI Taxonomy" id="1586481"/>
    <lineage>
        <taxon>Eukaryota</taxon>
        <taxon>Metazoa</taxon>
        <taxon>Ecdysozoa</taxon>
        <taxon>Arthropoda</taxon>
        <taxon>Hexapoda</taxon>
        <taxon>Insecta</taxon>
        <taxon>Pterygota</taxon>
        <taxon>Neoptera</taxon>
        <taxon>Endopterygota</taxon>
        <taxon>Coleoptera</taxon>
        <taxon>Polyphaga</taxon>
        <taxon>Cucujiformia</taxon>
        <taxon>Chrysomeloidea</taxon>
        <taxon>Cerambycidae</taxon>
        <taxon>Lamiinae</taxon>
        <taxon>Acanthocinini</taxon>
        <taxon>Exocentrus</taxon>
    </lineage>
</organism>
<reference evidence="6 7" key="1">
    <citation type="journal article" date="2023" name="Insect Mol. Biol.">
        <title>Genome sequencing provides insights into the evolution of gene families encoding plant cell wall-degrading enzymes in longhorned beetles.</title>
        <authorList>
            <person name="Shin N.R."/>
            <person name="Okamura Y."/>
            <person name="Kirsch R."/>
            <person name="Pauchet Y."/>
        </authorList>
    </citation>
    <scope>NUCLEOTIDE SEQUENCE [LARGE SCALE GENOMIC DNA]</scope>
    <source>
        <strain evidence="6">EAD_L_NR</strain>
    </source>
</reference>
<evidence type="ECO:0000256" key="2">
    <source>
        <dbReference type="PIRSR" id="PIRSR000137-1"/>
    </source>
</evidence>
<feature type="active site" description="Proton acceptor" evidence="2">
    <location>
        <position position="607"/>
    </location>
</feature>
<proteinExistence type="inferred from homology"/>
<dbReference type="InterPro" id="IPR036188">
    <property type="entry name" value="FAD/NAD-bd_sf"/>
</dbReference>
<feature type="domain" description="Glucose-methanol-choline oxidoreductase C-terminal" evidence="5">
    <location>
        <begin position="473"/>
        <end position="616"/>
    </location>
</feature>
<comment type="similarity">
    <text evidence="1">Belongs to the GMC oxidoreductase family.</text>
</comment>
<feature type="domain" description="Glucose-methanol-choline oxidoreductase N-terminal" evidence="4">
    <location>
        <begin position="62"/>
        <end position="356"/>
    </location>
</feature>
<dbReference type="Gene3D" id="3.50.50.60">
    <property type="entry name" value="FAD/NAD(P)-binding domain"/>
    <property type="match status" value="1"/>
</dbReference>
<evidence type="ECO:0000313" key="7">
    <source>
        <dbReference type="Proteomes" id="UP001159042"/>
    </source>
</evidence>
<evidence type="ECO:0000256" key="1">
    <source>
        <dbReference type="ARBA" id="ARBA00010790"/>
    </source>
</evidence>
<keyword evidence="3" id="KW-0274">FAD</keyword>
<dbReference type="PIRSF" id="PIRSF000137">
    <property type="entry name" value="Alcohol_oxidase"/>
    <property type="match status" value="1"/>
</dbReference>
<dbReference type="InterPro" id="IPR012132">
    <property type="entry name" value="GMC_OxRdtase"/>
</dbReference>
<feature type="binding site" evidence="3">
    <location>
        <position position="143"/>
    </location>
    <ligand>
        <name>FAD</name>
        <dbReference type="ChEBI" id="CHEBI:57692"/>
    </ligand>
</feature>
<dbReference type="InterPro" id="IPR007867">
    <property type="entry name" value="GMC_OxRtase_C"/>
</dbReference>
<name>A0AAV8VTE4_9CUCU</name>
<feature type="active site" description="Proton donor" evidence="2">
    <location>
        <position position="563"/>
    </location>
</feature>
<dbReference type="SUPFAM" id="SSF54373">
    <property type="entry name" value="FAD-linked reductases, C-terminal domain"/>
    <property type="match status" value="1"/>
</dbReference>
<gene>
    <name evidence="6" type="ORF">NQ315_002327</name>
</gene>
<dbReference type="PANTHER" id="PTHR11552:SF208">
    <property type="entry name" value="RE36204P-RELATED"/>
    <property type="match status" value="1"/>
</dbReference>
<dbReference type="GO" id="GO:0050660">
    <property type="term" value="F:flavin adenine dinucleotide binding"/>
    <property type="evidence" value="ECO:0007669"/>
    <property type="project" value="InterPro"/>
</dbReference>
<evidence type="ECO:0000259" key="5">
    <source>
        <dbReference type="Pfam" id="PF05199"/>
    </source>
</evidence>
<feature type="binding site" evidence="3">
    <location>
        <position position="279"/>
    </location>
    <ligand>
        <name>FAD</name>
        <dbReference type="ChEBI" id="CHEBI:57692"/>
    </ligand>
</feature>
<evidence type="ECO:0000256" key="3">
    <source>
        <dbReference type="PIRSR" id="PIRSR000137-2"/>
    </source>
</evidence>
<comment type="cofactor">
    <cofactor evidence="3">
        <name>FAD</name>
        <dbReference type="ChEBI" id="CHEBI:57692"/>
    </cofactor>
</comment>
<evidence type="ECO:0000313" key="6">
    <source>
        <dbReference type="EMBL" id="KAJ8917309.1"/>
    </source>
</evidence>
<dbReference type="EMBL" id="JANEYG010000034">
    <property type="protein sequence ID" value="KAJ8917309.1"/>
    <property type="molecule type" value="Genomic_DNA"/>
</dbReference>
<protein>
    <submittedName>
        <fullName evidence="6">Uncharacterized protein</fullName>
    </submittedName>
</protein>
<dbReference type="SUPFAM" id="SSF51905">
    <property type="entry name" value="FAD/NAD(P)-binding domain"/>
    <property type="match status" value="1"/>
</dbReference>
<sequence>MDSKIVYLFAVASLVKPGLFQNNSETLDIYKTAVENLHRHMRLTANYYTDYPDNGQETNATYDFIVIGSGPSGSVMANRLSEIPRWKVLLLEAGDEPSVITEIPFVSGALQFTNYNWGYKAEKQEGFCRGCSGGSLKWPHGKVLGGGTNINYMIQVRGNRIDYDRWAAMGNPGWSFDDVLPYFLKSEDAHIEKQDEEYHRRGGYLSVSDVPVRTESVRAFVEAAQEAGHPYVDYNGKSQLGVSYVQGTLRNGRRCSAEKAFLRPVRSRKNLRILTKARVVQILINPDTKEAYGVRYTRNKKYHTAIARKEVILSAGGLNSPQLLMLSGVGPRDHLEELGIPVVKDLPVGQKMYDHATFSGVLIQVNDSSIVFNQEQETLNPQTYIDFLVNGKGTFTSLGKYTKALTYIKTNASTDPDPSYPDIELIYVGGSLNTDKGLIYRRIFNVPQDMYDVIWKPFENKGLIQIFPMLVHPRSYGYIRLKSKNPFHWPRFYANFLSDPENHDVKTFVAAVREIERIIQSPSMRKYGAALVRTQIPGCEQYDFGTDAYWECAVRTITGTFYHQVATCKMGPPEDPEAVVDPKLRVYGVKNLRVVDTSVIPLPVTAHTTEPAYMVGEKASDLVKEFWGKKRPSGRDERRPG</sequence>
<keyword evidence="3" id="KW-0285">Flavoprotein</keyword>
<dbReference type="InterPro" id="IPR000172">
    <property type="entry name" value="GMC_OxRdtase_N"/>
</dbReference>
<dbReference type="Pfam" id="PF05199">
    <property type="entry name" value="GMC_oxred_C"/>
    <property type="match status" value="1"/>
</dbReference>
<accession>A0AAV8VTE4</accession>
<dbReference type="Proteomes" id="UP001159042">
    <property type="component" value="Unassembled WGS sequence"/>
</dbReference>
<dbReference type="PANTHER" id="PTHR11552">
    <property type="entry name" value="GLUCOSE-METHANOL-CHOLINE GMC OXIDOREDUCTASE"/>
    <property type="match status" value="1"/>
</dbReference>
<dbReference type="GO" id="GO:0016614">
    <property type="term" value="F:oxidoreductase activity, acting on CH-OH group of donors"/>
    <property type="evidence" value="ECO:0007669"/>
    <property type="project" value="InterPro"/>
</dbReference>
<keyword evidence="7" id="KW-1185">Reference proteome</keyword>
<evidence type="ECO:0000259" key="4">
    <source>
        <dbReference type="Pfam" id="PF00732"/>
    </source>
</evidence>